<reference evidence="3 4" key="1">
    <citation type="submission" date="2015-07" db="EMBL/GenBank/DDBJ databases">
        <title>Genome analysis of myxobacterium Chondromyces crocatus Cm c5 reveals a high potential for natural compound synthesis and the genetic basis for the loss of fruiting body formation.</title>
        <authorList>
            <person name="Zaburannyi N."/>
            <person name="Bunk B."/>
            <person name="Maier J."/>
            <person name="Overmann J."/>
            <person name="Mueller R."/>
        </authorList>
    </citation>
    <scope>NUCLEOTIDE SEQUENCE [LARGE SCALE GENOMIC DNA]</scope>
    <source>
        <strain evidence="3 4">Cm c5</strain>
    </source>
</reference>
<dbReference type="InterPro" id="IPR032693">
    <property type="entry name" value="YtkA-like_dom"/>
</dbReference>
<evidence type="ECO:0000259" key="2">
    <source>
        <dbReference type="Pfam" id="PF13115"/>
    </source>
</evidence>
<organism evidence="3 4">
    <name type="scientific">Chondromyces crocatus</name>
    <dbReference type="NCBI Taxonomy" id="52"/>
    <lineage>
        <taxon>Bacteria</taxon>
        <taxon>Pseudomonadati</taxon>
        <taxon>Myxococcota</taxon>
        <taxon>Polyangia</taxon>
        <taxon>Polyangiales</taxon>
        <taxon>Polyangiaceae</taxon>
        <taxon>Chondromyces</taxon>
    </lineage>
</organism>
<accession>A0A0K1ELW7</accession>
<gene>
    <name evidence="3" type="ORF">CMC5_058000</name>
</gene>
<proteinExistence type="predicted"/>
<dbReference type="AlphaFoldDB" id="A0A0K1ELW7"/>
<dbReference type="STRING" id="52.CMC5_058000"/>
<feature type="region of interest" description="Disordered" evidence="1">
    <location>
        <begin position="123"/>
        <end position="142"/>
    </location>
</feature>
<feature type="domain" description="YtkA-like" evidence="2">
    <location>
        <begin position="88"/>
        <end position="165"/>
    </location>
</feature>
<dbReference type="Proteomes" id="UP000067626">
    <property type="component" value="Chromosome"/>
</dbReference>
<dbReference type="Pfam" id="PF13115">
    <property type="entry name" value="YtkA"/>
    <property type="match status" value="1"/>
</dbReference>
<protein>
    <recommendedName>
        <fullName evidence="2">YtkA-like domain-containing protein</fullName>
    </recommendedName>
</protein>
<sequence length="185" mass="19017">MIPPVRVVRYAGPMEHAGMFGSVSRRGVMVLVAALMAFGSGCDGGDEDGATTTTTHGHEGVCEGETRGDHYSAGMEVPSTSGAHTLRLQQASPAPPVKGENTWTFVITDDTGAGVTGATVTVTPRMPDHGHGSPQPPTVSETGEAGEFQASAIDFSMAGYWEVTIAAALATGETESFVLGFCVEG</sequence>
<dbReference type="EMBL" id="CP012159">
    <property type="protein sequence ID" value="AKT41593.1"/>
    <property type="molecule type" value="Genomic_DNA"/>
</dbReference>
<evidence type="ECO:0000256" key="1">
    <source>
        <dbReference type="SAM" id="MobiDB-lite"/>
    </source>
</evidence>
<evidence type="ECO:0000313" key="3">
    <source>
        <dbReference type="EMBL" id="AKT41593.1"/>
    </source>
</evidence>
<keyword evidence="4" id="KW-1185">Reference proteome</keyword>
<dbReference type="KEGG" id="ccro:CMC5_058000"/>
<evidence type="ECO:0000313" key="4">
    <source>
        <dbReference type="Proteomes" id="UP000067626"/>
    </source>
</evidence>
<name>A0A0K1ELW7_CHOCO</name>